<name>A0A0S4JEV5_BODSA</name>
<evidence type="ECO:0000313" key="2">
    <source>
        <dbReference type="Proteomes" id="UP000051952"/>
    </source>
</evidence>
<organism evidence="1 2">
    <name type="scientific">Bodo saltans</name>
    <name type="common">Flagellated protozoan</name>
    <dbReference type="NCBI Taxonomy" id="75058"/>
    <lineage>
        <taxon>Eukaryota</taxon>
        <taxon>Discoba</taxon>
        <taxon>Euglenozoa</taxon>
        <taxon>Kinetoplastea</taxon>
        <taxon>Metakinetoplastina</taxon>
        <taxon>Eubodonida</taxon>
        <taxon>Bodonidae</taxon>
        <taxon>Bodo</taxon>
    </lineage>
</organism>
<sequence length="204" mass="23099">MSSSQLKLLWIREMPWGGCESVPPSEAGGGLEMHLLREMRRHQVIAMKELLNAFPTASAYFREHGSLRMMVEEAPQQKHWNVQLSRWENVISSKKFAAVLTIARCPPAFAALQHSLPASSSSSSSLPPLAPAGPVPYTLAKHINNIKAMLQDGFIRTSLRRCVVFDAPEELVRSLEGDTFINQASRCGQRRERFRYYVLERYLE</sequence>
<dbReference type="EMBL" id="CYKH01001692">
    <property type="protein sequence ID" value="CUG88988.1"/>
    <property type="molecule type" value="Genomic_DNA"/>
</dbReference>
<protein>
    <submittedName>
        <fullName evidence="1">Uncharacterized protein</fullName>
    </submittedName>
</protein>
<keyword evidence="2" id="KW-1185">Reference proteome</keyword>
<proteinExistence type="predicted"/>
<evidence type="ECO:0000313" key="1">
    <source>
        <dbReference type="EMBL" id="CUG88988.1"/>
    </source>
</evidence>
<dbReference type="Proteomes" id="UP000051952">
    <property type="component" value="Unassembled WGS sequence"/>
</dbReference>
<dbReference type="VEuPathDB" id="TriTrypDB:BSAL_18655"/>
<accession>A0A0S4JEV5</accession>
<dbReference type="AlphaFoldDB" id="A0A0S4JEV5"/>
<reference evidence="2" key="1">
    <citation type="submission" date="2015-09" db="EMBL/GenBank/DDBJ databases">
        <authorList>
            <consortium name="Pathogen Informatics"/>
        </authorList>
    </citation>
    <scope>NUCLEOTIDE SEQUENCE [LARGE SCALE GENOMIC DNA]</scope>
    <source>
        <strain evidence="2">Lake Konstanz</strain>
    </source>
</reference>
<gene>
    <name evidence="1" type="ORF">BSAL_18655</name>
</gene>